<organism evidence="4">
    <name type="scientific">Simulium guianense</name>
    <name type="common">Black fly</name>
    <dbReference type="NCBI Taxonomy" id="445764"/>
    <lineage>
        <taxon>Eukaryota</taxon>
        <taxon>Metazoa</taxon>
        <taxon>Ecdysozoa</taxon>
        <taxon>Arthropoda</taxon>
        <taxon>Hexapoda</taxon>
        <taxon>Insecta</taxon>
        <taxon>Pterygota</taxon>
        <taxon>Neoptera</taxon>
        <taxon>Endopterygota</taxon>
        <taxon>Diptera</taxon>
        <taxon>Nematocera</taxon>
        <taxon>Chironomoidea</taxon>
        <taxon>Simuliidae</taxon>
        <taxon>Simulium</taxon>
    </lineage>
</organism>
<accession>F5GU27</accession>
<dbReference type="CDD" id="cd05380">
    <property type="entry name" value="CAP_euk"/>
    <property type="match status" value="1"/>
</dbReference>
<dbReference type="EMBL" id="JI626340">
    <property type="protein sequence ID" value="AEB96575.1"/>
    <property type="molecule type" value="mRNA"/>
</dbReference>
<dbReference type="SMART" id="SM00198">
    <property type="entry name" value="SCP"/>
    <property type="match status" value="1"/>
</dbReference>
<comment type="subcellular location">
    <subcellularLocation>
        <location evidence="1">Secreted</location>
    </subcellularLocation>
</comment>
<feature type="domain" description="SCP" evidence="3">
    <location>
        <begin position="17"/>
        <end position="177"/>
    </location>
</feature>
<dbReference type="GO" id="GO:0005576">
    <property type="term" value="C:extracellular region"/>
    <property type="evidence" value="ECO:0007669"/>
    <property type="project" value="UniProtKB-SubCell"/>
</dbReference>
<dbReference type="PRINTS" id="PR00838">
    <property type="entry name" value="V5ALLERGEN"/>
</dbReference>
<dbReference type="PRINTS" id="PR00837">
    <property type="entry name" value="V5TPXLIKE"/>
</dbReference>
<reference evidence="4" key="1">
    <citation type="journal article" date="2011" name="BMC Genomics">
        <title>An insight into the sialome of Simulium guianense (DIPTERA:SIMulIIDAE), the main vector of River Blindness Disease in Brazil.</title>
        <authorList>
            <person name="Chagas A.C."/>
            <person name="Calvo E."/>
            <person name="Pimenta P.F."/>
            <person name="Ribeiro J.M."/>
        </authorList>
    </citation>
    <scope>NUCLEOTIDE SEQUENCE</scope>
    <source>
        <tissue evidence="4">Salivary gland</tissue>
    </source>
</reference>
<name>F5GU27_SIMGU</name>
<evidence type="ECO:0000259" key="3">
    <source>
        <dbReference type="SMART" id="SM00198"/>
    </source>
</evidence>
<dbReference type="AlphaFoldDB" id="F5GU27"/>
<evidence type="ECO:0000313" key="4">
    <source>
        <dbReference type="EMBL" id="AEB96575.1"/>
    </source>
</evidence>
<dbReference type="SUPFAM" id="SSF55797">
    <property type="entry name" value="PR-1-like"/>
    <property type="match status" value="1"/>
</dbReference>
<dbReference type="InterPro" id="IPR002413">
    <property type="entry name" value="V5_allergen-like"/>
</dbReference>
<keyword evidence="2" id="KW-0964">Secreted</keyword>
<evidence type="ECO:0000256" key="2">
    <source>
        <dbReference type="ARBA" id="ARBA00022525"/>
    </source>
</evidence>
<dbReference type="InterPro" id="IPR001283">
    <property type="entry name" value="CRISP-related"/>
</dbReference>
<evidence type="ECO:0000256" key="1">
    <source>
        <dbReference type="ARBA" id="ARBA00004613"/>
    </source>
</evidence>
<dbReference type="PANTHER" id="PTHR10334">
    <property type="entry name" value="CYSTEINE-RICH SECRETORY PROTEIN-RELATED"/>
    <property type="match status" value="1"/>
</dbReference>
<dbReference type="InterPro" id="IPR035940">
    <property type="entry name" value="CAP_sf"/>
</dbReference>
<proteinExistence type="evidence at transcript level"/>
<dbReference type="InterPro" id="IPR014044">
    <property type="entry name" value="CAP_dom"/>
</dbReference>
<dbReference type="Gene3D" id="3.40.33.10">
    <property type="entry name" value="CAP"/>
    <property type="match status" value="1"/>
</dbReference>
<protein>
    <submittedName>
        <fullName evidence="4">Antigen 5-like salivary protein</fullName>
    </submittedName>
</protein>
<sequence>FQANCPKDATAVRLTSAQKKAFVDQHNALRSRVALGNLKGFSAANKMSELHWDDELAYFAELNVKQCKMAHDSCHNTLAFPYSGQNLAVLSSKPDFYEDDTAIQSSIQMWFDEYKDADMSYINKLRPHDRKKVIGHFTVMMTDRSTRIGCAMARYTQPNGWKSTLIACNYSFTNILNLPIYTVGQPCSKCSSGCSATYKGLCRS</sequence>
<dbReference type="Pfam" id="PF00188">
    <property type="entry name" value="CAP"/>
    <property type="match status" value="1"/>
</dbReference>
<feature type="non-terminal residue" evidence="4">
    <location>
        <position position="1"/>
    </location>
</feature>